<gene>
    <name evidence="1" type="ORF">TBRA_LOCUS14860</name>
</gene>
<organism evidence="1 2">
    <name type="scientific">Trichogramma brassicae</name>
    <dbReference type="NCBI Taxonomy" id="86971"/>
    <lineage>
        <taxon>Eukaryota</taxon>
        <taxon>Metazoa</taxon>
        <taxon>Ecdysozoa</taxon>
        <taxon>Arthropoda</taxon>
        <taxon>Hexapoda</taxon>
        <taxon>Insecta</taxon>
        <taxon>Pterygota</taxon>
        <taxon>Neoptera</taxon>
        <taxon>Endopterygota</taxon>
        <taxon>Hymenoptera</taxon>
        <taxon>Apocrita</taxon>
        <taxon>Proctotrupomorpha</taxon>
        <taxon>Chalcidoidea</taxon>
        <taxon>Trichogrammatidae</taxon>
        <taxon>Trichogramma</taxon>
    </lineage>
</organism>
<reference evidence="1 2" key="1">
    <citation type="submission" date="2020-02" db="EMBL/GenBank/DDBJ databases">
        <authorList>
            <person name="Ferguson B K."/>
        </authorList>
    </citation>
    <scope>NUCLEOTIDE SEQUENCE [LARGE SCALE GENOMIC DNA]</scope>
</reference>
<dbReference type="Proteomes" id="UP000479190">
    <property type="component" value="Unassembled WGS sequence"/>
</dbReference>
<name>A0A6H5J1R4_9HYME</name>
<accession>A0A6H5J1R4</accession>
<evidence type="ECO:0000313" key="2">
    <source>
        <dbReference type="Proteomes" id="UP000479190"/>
    </source>
</evidence>
<sequence>MSRSSRKLALQQSLAQCSSVIKRAARMKGIITASTQAKVPGVFITLCATRHTSKISLNTRHIYHETKPSCTIAQVRQYRLADRVFTYLYTEYLPIYIRYATTIQNNITHTLCE</sequence>
<proteinExistence type="predicted"/>
<protein>
    <submittedName>
        <fullName evidence="1">Uncharacterized protein</fullName>
    </submittedName>
</protein>
<keyword evidence="2" id="KW-1185">Reference proteome</keyword>
<dbReference type="EMBL" id="CADCXV010001291">
    <property type="protein sequence ID" value="CAB0043272.1"/>
    <property type="molecule type" value="Genomic_DNA"/>
</dbReference>
<evidence type="ECO:0000313" key="1">
    <source>
        <dbReference type="EMBL" id="CAB0043272.1"/>
    </source>
</evidence>
<feature type="non-terminal residue" evidence="1">
    <location>
        <position position="113"/>
    </location>
</feature>
<dbReference type="AlphaFoldDB" id="A0A6H5J1R4"/>